<protein>
    <submittedName>
        <fullName evidence="1">Uncharacterized protein</fullName>
    </submittedName>
</protein>
<sequence>MKLYQVRKGQFVYYNNELHKVYGVKHMYKLSVHLLKLRDLSQHITNAASVEKYIPKELDSFIFNHKAYTLINNRKPEAGDYILINNPDPDTLDHYSLNDIEVVEKVDKNGIITSDADGIKHNEYLLMVPGRAPDGRPIDYQDMANIEEDNFDEAGQITYGELSAKLGDIYKNKESDSLFEAMVVAIKGQTVYLGGGLGLSQEELMDTNKWEFQFNPFDNSDS</sequence>
<keyword evidence="2" id="KW-1185">Reference proteome</keyword>
<dbReference type="RefSeq" id="WP_117326352.1">
    <property type="nucleotide sequence ID" value="NZ_QVTE01000020.1"/>
</dbReference>
<organism evidence="1 2">
    <name type="scientific">Peribacillus saganii</name>
    <dbReference type="NCBI Taxonomy" id="2303992"/>
    <lineage>
        <taxon>Bacteria</taxon>
        <taxon>Bacillati</taxon>
        <taxon>Bacillota</taxon>
        <taxon>Bacilli</taxon>
        <taxon>Bacillales</taxon>
        <taxon>Bacillaceae</taxon>
        <taxon>Peribacillus</taxon>
    </lineage>
</organism>
<accession>A0A372LQB5</accession>
<evidence type="ECO:0000313" key="1">
    <source>
        <dbReference type="EMBL" id="RFU69872.1"/>
    </source>
</evidence>
<dbReference type="EMBL" id="QVTE01000020">
    <property type="protein sequence ID" value="RFU69872.1"/>
    <property type="molecule type" value="Genomic_DNA"/>
</dbReference>
<evidence type="ECO:0000313" key="2">
    <source>
        <dbReference type="Proteomes" id="UP000264541"/>
    </source>
</evidence>
<proteinExistence type="predicted"/>
<dbReference type="Proteomes" id="UP000264541">
    <property type="component" value="Unassembled WGS sequence"/>
</dbReference>
<dbReference type="OrthoDB" id="2835997at2"/>
<gene>
    <name evidence="1" type="ORF">D0469_08550</name>
</gene>
<comment type="caution">
    <text evidence="1">The sequence shown here is derived from an EMBL/GenBank/DDBJ whole genome shotgun (WGS) entry which is preliminary data.</text>
</comment>
<name>A0A372LQB5_9BACI</name>
<reference evidence="1 2" key="1">
    <citation type="submission" date="2018-08" db="EMBL/GenBank/DDBJ databases">
        <title>Bacillus chawlae sp. nov., Bacillus glennii sp. nov., and Bacillus saganii sp. nov. Isolated from the Vehicle Assembly Building at Kennedy Space Center where the Viking Spacecraft were Assembled.</title>
        <authorList>
            <person name="Seuylemezian A."/>
            <person name="Vaishampayan P."/>
        </authorList>
    </citation>
    <scope>NUCLEOTIDE SEQUENCE [LARGE SCALE GENOMIC DNA]</scope>
    <source>
        <strain evidence="1 2">V47-23a</strain>
    </source>
</reference>
<dbReference type="AlphaFoldDB" id="A0A372LQB5"/>